<gene>
    <name evidence="13" type="primary">thrS</name>
    <name evidence="15" type="ORF">CfE428DRAFT_2396</name>
</gene>
<comment type="cofactor">
    <cofactor evidence="13">
        <name>Zn(2+)</name>
        <dbReference type="ChEBI" id="CHEBI:29105"/>
    </cofactor>
    <text evidence="13">Binds 1 zinc ion per subunit.</text>
</comment>
<dbReference type="PANTHER" id="PTHR11451:SF44">
    <property type="entry name" value="THREONINE--TRNA LIGASE, CHLOROPLASTIC_MITOCHONDRIAL 2"/>
    <property type="match status" value="1"/>
</dbReference>
<keyword evidence="3 13" id="KW-0820">tRNA-binding</keyword>
<name>B4D0E5_9BACT</name>
<dbReference type="Gene3D" id="3.30.54.20">
    <property type="match status" value="1"/>
</dbReference>
<evidence type="ECO:0000259" key="14">
    <source>
        <dbReference type="PROSITE" id="PS50862"/>
    </source>
</evidence>
<comment type="caution">
    <text evidence="13">Lacks conserved residue(s) required for the propagation of feature annotation.</text>
</comment>
<dbReference type="InterPro" id="IPR045864">
    <property type="entry name" value="aa-tRNA-synth_II/BPL/LPL"/>
</dbReference>
<dbReference type="InterPro" id="IPR018163">
    <property type="entry name" value="Thr/Ala-tRNA-synth_IIc_edit"/>
</dbReference>
<dbReference type="InterPro" id="IPR002320">
    <property type="entry name" value="Thr-tRNA-ligase_IIa"/>
</dbReference>
<dbReference type="SUPFAM" id="SSF55681">
    <property type="entry name" value="Class II aaRS and biotin synthetases"/>
    <property type="match status" value="1"/>
</dbReference>
<dbReference type="HAMAP" id="MF_00184">
    <property type="entry name" value="Thr_tRNA_synth"/>
    <property type="match status" value="1"/>
</dbReference>
<dbReference type="eggNOG" id="COG0441">
    <property type="taxonomic scope" value="Bacteria"/>
</dbReference>
<dbReference type="InterPro" id="IPR004154">
    <property type="entry name" value="Anticodon-bd"/>
</dbReference>
<dbReference type="FunFam" id="3.30.930.10:FF:000002">
    <property type="entry name" value="Threonine--tRNA ligase"/>
    <property type="match status" value="1"/>
</dbReference>
<keyword evidence="16" id="KW-1185">Reference proteome</keyword>
<evidence type="ECO:0000256" key="12">
    <source>
        <dbReference type="ARBA" id="ARBA00049515"/>
    </source>
</evidence>
<dbReference type="InParanoid" id="B4D0E5"/>
<comment type="caution">
    <text evidence="15">The sequence shown here is derived from an EMBL/GenBank/DDBJ whole genome shotgun (WGS) entry which is preliminary data.</text>
</comment>
<keyword evidence="11 13" id="KW-0030">Aminoacyl-tRNA synthetase</keyword>
<comment type="catalytic activity">
    <reaction evidence="12 13">
        <text>tRNA(Thr) + L-threonine + ATP = L-threonyl-tRNA(Thr) + AMP + diphosphate + H(+)</text>
        <dbReference type="Rhea" id="RHEA:24624"/>
        <dbReference type="Rhea" id="RHEA-COMP:9670"/>
        <dbReference type="Rhea" id="RHEA-COMP:9704"/>
        <dbReference type="ChEBI" id="CHEBI:15378"/>
        <dbReference type="ChEBI" id="CHEBI:30616"/>
        <dbReference type="ChEBI" id="CHEBI:33019"/>
        <dbReference type="ChEBI" id="CHEBI:57926"/>
        <dbReference type="ChEBI" id="CHEBI:78442"/>
        <dbReference type="ChEBI" id="CHEBI:78534"/>
        <dbReference type="ChEBI" id="CHEBI:456215"/>
        <dbReference type="EC" id="6.1.1.3"/>
    </reaction>
</comment>
<evidence type="ECO:0000256" key="7">
    <source>
        <dbReference type="ARBA" id="ARBA00022833"/>
    </source>
</evidence>
<dbReference type="GO" id="GO:0004829">
    <property type="term" value="F:threonine-tRNA ligase activity"/>
    <property type="evidence" value="ECO:0007669"/>
    <property type="project" value="UniProtKB-UniRule"/>
</dbReference>
<dbReference type="GO" id="GO:0046872">
    <property type="term" value="F:metal ion binding"/>
    <property type="evidence" value="ECO:0007669"/>
    <property type="project" value="UniProtKB-KW"/>
</dbReference>
<organism evidence="15 16">
    <name type="scientific">Chthoniobacter flavus Ellin428</name>
    <dbReference type="NCBI Taxonomy" id="497964"/>
    <lineage>
        <taxon>Bacteria</taxon>
        <taxon>Pseudomonadati</taxon>
        <taxon>Verrucomicrobiota</taxon>
        <taxon>Spartobacteria</taxon>
        <taxon>Chthoniobacterales</taxon>
        <taxon>Chthoniobacteraceae</taxon>
        <taxon>Chthoniobacter</taxon>
    </lineage>
</organism>
<dbReference type="FunCoup" id="B4D0E5">
    <property type="interactions" value="574"/>
</dbReference>
<dbReference type="EC" id="6.1.1.3" evidence="13"/>
<comment type="subcellular location">
    <subcellularLocation>
        <location evidence="13">Cytoplasm</location>
    </subcellularLocation>
</comment>
<dbReference type="InterPro" id="IPR002314">
    <property type="entry name" value="aa-tRNA-synt_IIb"/>
</dbReference>
<keyword evidence="5 13" id="KW-0479">Metal-binding</keyword>
<keyword evidence="8 13" id="KW-0067">ATP-binding</keyword>
<keyword evidence="6 13" id="KW-0547">Nucleotide-binding</keyword>
<keyword evidence="4 13" id="KW-0436">Ligase</keyword>
<feature type="domain" description="Aminoacyl-transfer RNA synthetases class-II family profile" evidence="14">
    <location>
        <begin position="233"/>
        <end position="587"/>
    </location>
</feature>
<dbReference type="GO" id="GO:0005737">
    <property type="term" value="C:cytoplasm"/>
    <property type="evidence" value="ECO:0007669"/>
    <property type="project" value="UniProtKB-SubCell"/>
</dbReference>
<dbReference type="PROSITE" id="PS50862">
    <property type="entry name" value="AA_TRNA_LIGASE_II"/>
    <property type="match status" value="1"/>
</dbReference>
<evidence type="ECO:0000256" key="10">
    <source>
        <dbReference type="ARBA" id="ARBA00022917"/>
    </source>
</evidence>
<dbReference type="RefSeq" id="WP_006979721.1">
    <property type="nucleotide sequence ID" value="NZ_ABVL01000006.1"/>
</dbReference>
<evidence type="ECO:0000256" key="1">
    <source>
        <dbReference type="ARBA" id="ARBA00008226"/>
    </source>
</evidence>
<evidence type="ECO:0000256" key="6">
    <source>
        <dbReference type="ARBA" id="ARBA00022741"/>
    </source>
</evidence>
<keyword evidence="9 13" id="KW-0694">RNA-binding</keyword>
<dbReference type="STRING" id="497964.CfE428DRAFT_2396"/>
<evidence type="ECO:0000256" key="13">
    <source>
        <dbReference type="HAMAP-Rule" id="MF_00184"/>
    </source>
</evidence>
<sequence>MAEERKTLEQRHQMSDLERLRHSAAHVLATAILRIWPEAQFAAGPPVENGFYYDLEMPHRISPDDFLKIEEEMKKEIKANHVFERTAVSRDEAIALANSGRLGGLSERPGNVSKFKIGNLADIPEGEEISLYKNGDFLDLCAGPHVMRTGNIGAFRLTSVASAYYKGDEKNPQLQRIYGTAFKNKTEMEAYFTMLEEAKKRDHRKLGKELELFCFDDDVGPGLPLWLPRGTVLIEELEKLAKETEFAGGYDRVRTPVLARENMYLTSGHLPYYAESMFPPMELREDAKGSEGFIDFTLKRLSFDESEEYLREAYRKAKGTHTSGSYVDMEAEFEEFFRAIPEQQFGDASKIALERLFLDMGIDEAKSKIAPPDRYYLKAMNCPHHHKLFAAVPRSYRDLPLRLAEYGTCYRYEQSGELFGLMRVRSMQMNDAHIYCTEEQFESEFRAVNEMYLKYFAIFGIDKYVMRFSTHDPAKLGQKFVDNSELWLKTEDMVRGVLQRTGINFIEVPNEAAFYGPKIDVQVWSAIGREFTIATNQVDFAVPARFGLTYKDRDNTSKTPLCIHRAPLGTHERFVGFLIEHYAGNFPLWLSPEQVRVLPIGDEEPLVNYAKAIQAELRAAGVRANLDSSSDPIKAKIASAEQMKVHTMLVLGHRDLEAGNVSVRVHGKGNLGAKPRAEVIADLLAAIKERRA</sequence>
<proteinExistence type="inferred from homology"/>
<feature type="binding site" evidence="13">
    <location>
        <position position="564"/>
    </location>
    <ligand>
        <name>Zn(2+)</name>
        <dbReference type="ChEBI" id="CHEBI:29105"/>
        <note>catalytic</note>
    </ligand>
</feature>
<evidence type="ECO:0000256" key="9">
    <source>
        <dbReference type="ARBA" id="ARBA00022884"/>
    </source>
</evidence>
<dbReference type="SUPFAM" id="SSF55186">
    <property type="entry name" value="ThrRS/AlaRS common domain"/>
    <property type="match status" value="1"/>
</dbReference>
<dbReference type="PANTHER" id="PTHR11451">
    <property type="entry name" value="THREONINE-TRNA LIGASE"/>
    <property type="match status" value="1"/>
</dbReference>
<evidence type="ECO:0000313" key="16">
    <source>
        <dbReference type="Proteomes" id="UP000005824"/>
    </source>
</evidence>
<evidence type="ECO:0000256" key="8">
    <source>
        <dbReference type="ARBA" id="ARBA00022840"/>
    </source>
</evidence>
<evidence type="ECO:0000256" key="2">
    <source>
        <dbReference type="ARBA" id="ARBA00022490"/>
    </source>
</evidence>
<comment type="subunit">
    <text evidence="13">Homodimer.</text>
</comment>
<evidence type="ECO:0000256" key="11">
    <source>
        <dbReference type="ARBA" id="ARBA00023146"/>
    </source>
</evidence>
<dbReference type="SMART" id="SM00863">
    <property type="entry name" value="tRNA_SAD"/>
    <property type="match status" value="1"/>
</dbReference>
<evidence type="ECO:0000313" key="15">
    <source>
        <dbReference type="EMBL" id="EDY19807.1"/>
    </source>
</evidence>
<dbReference type="GO" id="GO:0006435">
    <property type="term" value="P:threonyl-tRNA aminoacylation"/>
    <property type="evidence" value="ECO:0007669"/>
    <property type="project" value="UniProtKB-UniRule"/>
</dbReference>
<evidence type="ECO:0000256" key="3">
    <source>
        <dbReference type="ARBA" id="ARBA00022555"/>
    </source>
</evidence>
<dbReference type="EMBL" id="ABVL01000006">
    <property type="protein sequence ID" value="EDY19807.1"/>
    <property type="molecule type" value="Genomic_DNA"/>
</dbReference>
<dbReference type="PRINTS" id="PR01047">
    <property type="entry name" value="TRNASYNTHTHR"/>
</dbReference>
<dbReference type="AlphaFoldDB" id="B4D0E5"/>
<dbReference type="Pfam" id="PF07973">
    <property type="entry name" value="tRNA_SAD"/>
    <property type="match status" value="1"/>
</dbReference>
<dbReference type="InterPro" id="IPR012947">
    <property type="entry name" value="tRNA_SAD"/>
</dbReference>
<evidence type="ECO:0000256" key="5">
    <source>
        <dbReference type="ARBA" id="ARBA00022723"/>
    </source>
</evidence>
<dbReference type="FunFam" id="3.30.980.10:FF:000005">
    <property type="entry name" value="Threonyl-tRNA synthetase, mitochondrial"/>
    <property type="match status" value="1"/>
</dbReference>
<comment type="similarity">
    <text evidence="1 13">Belongs to the class-II aminoacyl-tRNA synthetase family.</text>
</comment>
<dbReference type="GO" id="GO:0000049">
    <property type="term" value="F:tRNA binding"/>
    <property type="evidence" value="ECO:0007669"/>
    <property type="project" value="UniProtKB-KW"/>
</dbReference>
<dbReference type="Gene3D" id="3.30.980.10">
    <property type="entry name" value="Threonyl-trna Synthetase, Chain A, domain 2"/>
    <property type="match status" value="1"/>
</dbReference>
<dbReference type="Pfam" id="PF03129">
    <property type="entry name" value="HGTP_anticodon"/>
    <property type="match status" value="1"/>
</dbReference>
<dbReference type="Gene3D" id="3.30.930.10">
    <property type="entry name" value="Bira Bifunctional Protein, Domain 2"/>
    <property type="match status" value="1"/>
</dbReference>
<feature type="binding site" evidence="13">
    <location>
        <position position="382"/>
    </location>
    <ligand>
        <name>Zn(2+)</name>
        <dbReference type="ChEBI" id="CHEBI:29105"/>
        <note>catalytic</note>
    </ligand>
</feature>
<dbReference type="InterPro" id="IPR036621">
    <property type="entry name" value="Anticodon-bd_dom_sf"/>
</dbReference>
<keyword evidence="2 13" id="KW-0963">Cytoplasm</keyword>
<dbReference type="SUPFAM" id="SSF52954">
    <property type="entry name" value="Class II aaRS ABD-related"/>
    <property type="match status" value="1"/>
</dbReference>
<evidence type="ECO:0000256" key="4">
    <source>
        <dbReference type="ARBA" id="ARBA00022598"/>
    </source>
</evidence>
<dbReference type="Gene3D" id="3.40.50.800">
    <property type="entry name" value="Anticodon-binding domain"/>
    <property type="match status" value="1"/>
</dbReference>
<dbReference type="GO" id="GO:0005524">
    <property type="term" value="F:ATP binding"/>
    <property type="evidence" value="ECO:0007669"/>
    <property type="project" value="UniProtKB-UniRule"/>
</dbReference>
<protein>
    <recommendedName>
        <fullName evidence="13">Threonine--tRNA ligase</fullName>
        <ecNumber evidence="13">6.1.1.3</ecNumber>
    </recommendedName>
    <alternativeName>
        <fullName evidence="13">Threonyl-tRNA synthetase</fullName>
        <shortName evidence="13">ThrRS</shortName>
    </alternativeName>
</protein>
<reference evidence="15 16" key="1">
    <citation type="journal article" date="2011" name="J. Bacteriol.">
        <title>Genome sequence of Chthoniobacter flavus Ellin428, an aerobic heterotrophic soil bacterium.</title>
        <authorList>
            <person name="Kant R."/>
            <person name="van Passel M.W."/>
            <person name="Palva A."/>
            <person name="Lucas S."/>
            <person name="Lapidus A."/>
            <person name="Glavina Del Rio T."/>
            <person name="Dalin E."/>
            <person name="Tice H."/>
            <person name="Bruce D."/>
            <person name="Goodwin L."/>
            <person name="Pitluck S."/>
            <person name="Larimer F.W."/>
            <person name="Land M.L."/>
            <person name="Hauser L."/>
            <person name="Sangwan P."/>
            <person name="de Vos W.M."/>
            <person name="Janssen P.H."/>
            <person name="Smidt H."/>
        </authorList>
    </citation>
    <scope>NUCLEOTIDE SEQUENCE [LARGE SCALE GENOMIC DNA]</scope>
    <source>
        <strain evidence="15 16">Ellin428</strain>
    </source>
</reference>
<dbReference type="Proteomes" id="UP000005824">
    <property type="component" value="Unassembled WGS sequence"/>
</dbReference>
<keyword evidence="10 13" id="KW-0648">Protein biosynthesis</keyword>
<dbReference type="InterPro" id="IPR006195">
    <property type="entry name" value="aa-tRNA-synth_II"/>
</dbReference>
<accession>B4D0E5</accession>
<keyword evidence="7 13" id="KW-0862">Zinc</keyword>
<feature type="binding site" evidence="13">
    <location>
        <position position="433"/>
    </location>
    <ligand>
        <name>Zn(2+)</name>
        <dbReference type="ChEBI" id="CHEBI:29105"/>
        <note>catalytic</note>
    </ligand>
</feature>
<dbReference type="Pfam" id="PF00587">
    <property type="entry name" value="tRNA-synt_2b"/>
    <property type="match status" value="1"/>
</dbReference>